<comment type="caution">
    <text evidence="5">The sequence shown here is derived from an EMBL/GenBank/DDBJ whole genome shotgun (WGS) entry which is preliminary data.</text>
</comment>
<evidence type="ECO:0000313" key="5">
    <source>
        <dbReference type="EMBL" id="MWA00963.1"/>
    </source>
</evidence>
<dbReference type="Gene3D" id="1.10.4100.10">
    <property type="entry name" value="2-methylcitrate dehydratase PrpD"/>
    <property type="match status" value="1"/>
</dbReference>
<protein>
    <submittedName>
        <fullName evidence="5">MmgE/PrpD family protein</fullName>
    </submittedName>
</protein>
<dbReference type="Pfam" id="PF19305">
    <property type="entry name" value="MmgE_PrpD_C"/>
    <property type="match status" value="1"/>
</dbReference>
<dbReference type="InterPro" id="IPR042183">
    <property type="entry name" value="MmgE/PrpD_sf_1"/>
</dbReference>
<dbReference type="Pfam" id="PF03972">
    <property type="entry name" value="MmgE_PrpD_N"/>
    <property type="match status" value="1"/>
</dbReference>
<name>A0A6I4M587_9ACTN</name>
<reference evidence="5" key="1">
    <citation type="submission" date="2019-12" db="EMBL/GenBank/DDBJ databases">
        <title>Actinomadura physcomitrii sp. nov., a novel actinomycete isolated from moss [Physcomitrium sphaericum (Ludw) Fuernr].</title>
        <authorList>
            <person name="Zhuang X."/>
        </authorList>
    </citation>
    <scope>NUCLEOTIDE SEQUENCE [LARGE SCALE GENOMIC DNA]</scope>
    <source>
        <strain evidence="5">LD22</strain>
    </source>
</reference>
<feature type="domain" description="MmgE/PrpD N-terminal" evidence="3">
    <location>
        <begin position="2"/>
        <end position="165"/>
    </location>
</feature>
<dbReference type="Gene3D" id="3.30.1330.120">
    <property type="entry name" value="2-methylcitrate dehydratase PrpD"/>
    <property type="match status" value="1"/>
</dbReference>
<proteinExistence type="inferred from homology"/>
<dbReference type="InterPro" id="IPR036148">
    <property type="entry name" value="MmgE/PrpD_sf"/>
</dbReference>
<dbReference type="EMBL" id="WBMS02000007">
    <property type="protein sequence ID" value="MWA00963.1"/>
    <property type="molecule type" value="Genomic_DNA"/>
</dbReference>
<dbReference type="Proteomes" id="UP000462055">
    <property type="component" value="Unassembled WGS sequence"/>
</dbReference>
<organism evidence="5 6">
    <name type="scientific">Actinomadura physcomitrii</name>
    <dbReference type="NCBI Taxonomy" id="2650748"/>
    <lineage>
        <taxon>Bacteria</taxon>
        <taxon>Bacillati</taxon>
        <taxon>Actinomycetota</taxon>
        <taxon>Actinomycetes</taxon>
        <taxon>Streptosporangiales</taxon>
        <taxon>Thermomonosporaceae</taxon>
        <taxon>Actinomadura</taxon>
    </lineage>
</organism>
<evidence type="ECO:0000256" key="1">
    <source>
        <dbReference type="ARBA" id="ARBA00006174"/>
    </source>
</evidence>
<feature type="region of interest" description="Disordered" evidence="2">
    <location>
        <begin position="310"/>
        <end position="329"/>
    </location>
</feature>
<accession>A0A6I4M587</accession>
<dbReference type="PANTHER" id="PTHR16943:SF8">
    <property type="entry name" value="2-METHYLCITRATE DEHYDRATASE"/>
    <property type="match status" value="1"/>
</dbReference>
<dbReference type="InterPro" id="IPR042188">
    <property type="entry name" value="MmgE/PrpD_sf_2"/>
</dbReference>
<keyword evidence="6" id="KW-1185">Reference proteome</keyword>
<dbReference type="InterPro" id="IPR045336">
    <property type="entry name" value="MmgE_PrpD_N"/>
</dbReference>
<dbReference type="InterPro" id="IPR005656">
    <property type="entry name" value="MmgE_PrpD"/>
</dbReference>
<dbReference type="InterPro" id="IPR045337">
    <property type="entry name" value="MmgE_PrpD_C"/>
</dbReference>
<gene>
    <name evidence="5" type="ORF">F8568_011325</name>
</gene>
<dbReference type="SUPFAM" id="SSF103378">
    <property type="entry name" value="2-methylcitrate dehydratase PrpD"/>
    <property type="match status" value="1"/>
</dbReference>
<sequence length="377" mass="38620">MAALVNGTAAHTLELDDIYAPGLFHPGAPIIAAALAVADQADASGDGFLRAIVTGYEVGCRVAADLGPEHYRNWHTTGTAGSIGAAAAAAELLGLDERAVAHALALSATMASGLQQTFRGDAMGKPLHAGNAAQAGVVAATLARGGVTGAPDVLEGPSGLGAATGGAASGWANCRAGAGRGLTVGSISVKPYPCCGHAFAVIDGVLLLRERGLAADDVERLEIGTYAAALDVAGIARPATVPERRFSIPYLAAVALTEGAVTEESVERDRDDGRFSELAGAVALKVEQTYEERFPSRRGARVTAVARDGRRMTAEIPDRSGSPQNPLPQDRLEQKFLATATAVLGARSRDLLEQVRGLRHGGRVCDLFLGGQESGTA</sequence>
<evidence type="ECO:0000313" key="6">
    <source>
        <dbReference type="Proteomes" id="UP000462055"/>
    </source>
</evidence>
<evidence type="ECO:0000259" key="3">
    <source>
        <dbReference type="Pfam" id="PF03972"/>
    </source>
</evidence>
<dbReference type="GO" id="GO:0016829">
    <property type="term" value="F:lyase activity"/>
    <property type="evidence" value="ECO:0007669"/>
    <property type="project" value="InterPro"/>
</dbReference>
<dbReference type="PANTHER" id="PTHR16943">
    <property type="entry name" value="2-METHYLCITRATE DEHYDRATASE-RELATED"/>
    <property type="match status" value="1"/>
</dbReference>
<evidence type="ECO:0000256" key="2">
    <source>
        <dbReference type="SAM" id="MobiDB-lite"/>
    </source>
</evidence>
<dbReference type="AlphaFoldDB" id="A0A6I4M587"/>
<feature type="domain" description="MmgE/PrpD C-terminal" evidence="4">
    <location>
        <begin position="192"/>
        <end position="348"/>
    </location>
</feature>
<evidence type="ECO:0000259" key="4">
    <source>
        <dbReference type="Pfam" id="PF19305"/>
    </source>
</evidence>
<comment type="similarity">
    <text evidence="1">Belongs to the PrpD family.</text>
</comment>